<reference evidence="1 2" key="1">
    <citation type="submission" date="2019-05" db="EMBL/GenBank/DDBJ databases">
        <title>Another draft genome of Portunus trituberculatus and its Hox gene families provides insights of decapod evolution.</title>
        <authorList>
            <person name="Jeong J.-H."/>
            <person name="Song I."/>
            <person name="Kim S."/>
            <person name="Choi T."/>
            <person name="Kim D."/>
            <person name="Ryu S."/>
            <person name="Kim W."/>
        </authorList>
    </citation>
    <scope>NUCLEOTIDE SEQUENCE [LARGE SCALE GENOMIC DNA]</scope>
    <source>
        <tissue evidence="1">Muscle</tissue>
    </source>
</reference>
<comment type="caution">
    <text evidence="1">The sequence shown here is derived from an EMBL/GenBank/DDBJ whole genome shotgun (WGS) entry which is preliminary data.</text>
</comment>
<accession>A0A5B7I542</accession>
<sequence length="108" mass="11354">MVLNLCGRDAVADCAESRSGSTLGVVLHRVEGERRGGAVRGLMFPKEALFELRPGVVLVVGGPSSPPHMVQLWSCSSGSLSCDPSLEKGKSITKDLYSHSSSLNPSLS</sequence>
<name>A0A5B7I542_PORTR</name>
<dbReference type="EMBL" id="VSRR010054174">
    <property type="protein sequence ID" value="MPC80491.1"/>
    <property type="molecule type" value="Genomic_DNA"/>
</dbReference>
<evidence type="ECO:0000313" key="1">
    <source>
        <dbReference type="EMBL" id="MPC80491.1"/>
    </source>
</evidence>
<dbReference type="AlphaFoldDB" id="A0A5B7I542"/>
<proteinExistence type="predicted"/>
<organism evidence="1 2">
    <name type="scientific">Portunus trituberculatus</name>
    <name type="common">Swimming crab</name>
    <name type="synonym">Neptunus trituberculatus</name>
    <dbReference type="NCBI Taxonomy" id="210409"/>
    <lineage>
        <taxon>Eukaryota</taxon>
        <taxon>Metazoa</taxon>
        <taxon>Ecdysozoa</taxon>
        <taxon>Arthropoda</taxon>
        <taxon>Crustacea</taxon>
        <taxon>Multicrustacea</taxon>
        <taxon>Malacostraca</taxon>
        <taxon>Eumalacostraca</taxon>
        <taxon>Eucarida</taxon>
        <taxon>Decapoda</taxon>
        <taxon>Pleocyemata</taxon>
        <taxon>Brachyura</taxon>
        <taxon>Eubrachyura</taxon>
        <taxon>Portunoidea</taxon>
        <taxon>Portunidae</taxon>
        <taxon>Portuninae</taxon>
        <taxon>Portunus</taxon>
    </lineage>
</organism>
<evidence type="ECO:0000313" key="2">
    <source>
        <dbReference type="Proteomes" id="UP000324222"/>
    </source>
</evidence>
<dbReference type="Proteomes" id="UP000324222">
    <property type="component" value="Unassembled WGS sequence"/>
</dbReference>
<gene>
    <name evidence="1" type="ORF">E2C01_075071</name>
</gene>
<keyword evidence="2" id="KW-1185">Reference proteome</keyword>
<protein>
    <submittedName>
        <fullName evidence="1">Uncharacterized protein</fullName>
    </submittedName>
</protein>